<evidence type="ECO:0000313" key="9">
    <source>
        <dbReference type="Proteomes" id="UP001652625"/>
    </source>
</evidence>
<feature type="transmembrane region" description="Helical" evidence="7">
    <location>
        <begin position="439"/>
        <end position="459"/>
    </location>
</feature>
<dbReference type="InterPro" id="IPR050799">
    <property type="entry name" value="ZIP_Transporter"/>
</dbReference>
<evidence type="ECO:0000256" key="1">
    <source>
        <dbReference type="ARBA" id="ARBA00004141"/>
    </source>
</evidence>
<comment type="similarity">
    <text evidence="2">Belongs to the ZIP transporter (TC 2.A.5) family.</text>
</comment>
<organism evidence="9 10">
    <name type="scientific">Hydra vulgaris</name>
    <name type="common">Hydra</name>
    <name type="synonym">Hydra attenuata</name>
    <dbReference type="NCBI Taxonomy" id="6087"/>
    <lineage>
        <taxon>Eukaryota</taxon>
        <taxon>Metazoa</taxon>
        <taxon>Cnidaria</taxon>
        <taxon>Hydrozoa</taxon>
        <taxon>Hydroidolina</taxon>
        <taxon>Anthoathecata</taxon>
        <taxon>Aplanulata</taxon>
        <taxon>Hydridae</taxon>
        <taxon>Hydra</taxon>
    </lineage>
</organism>
<feature type="transmembrane region" description="Helical" evidence="7">
    <location>
        <begin position="713"/>
        <end position="737"/>
    </location>
</feature>
<dbReference type="InterPro" id="IPR003689">
    <property type="entry name" value="ZIP"/>
</dbReference>
<proteinExistence type="inferred from homology"/>
<dbReference type="RefSeq" id="XP_065665884.1">
    <property type="nucleotide sequence ID" value="XM_065809812.1"/>
</dbReference>
<keyword evidence="4 7" id="KW-1133">Transmembrane helix</keyword>
<dbReference type="Pfam" id="PF02535">
    <property type="entry name" value="Zip"/>
    <property type="match status" value="1"/>
</dbReference>
<reference evidence="10" key="1">
    <citation type="submission" date="2025-08" db="UniProtKB">
        <authorList>
            <consortium name="RefSeq"/>
        </authorList>
    </citation>
    <scope>IDENTIFICATION</scope>
</reference>
<evidence type="ECO:0000313" key="10">
    <source>
        <dbReference type="RefSeq" id="XP_065665884.1"/>
    </source>
</evidence>
<evidence type="ECO:0000256" key="2">
    <source>
        <dbReference type="ARBA" id="ARBA00006939"/>
    </source>
</evidence>
<evidence type="ECO:0000256" key="5">
    <source>
        <dbReference type="ARBA" id="ARBA00023136"/>
    </source>
</evidence>
<comment type="subcellular location">
    <subcellularLocation>
        <location evidence="1">Membrane</location>
        <topology evidence="1">Multi-pass membrane protein</topology>
    </subcellularLocation>
</comment>
<keyword evidence="5 7" id="KW-0472">Membrane</keyword>
<dbReference type="Pfam" id="PF21116">
    <property type="entry name" value="EF-hand_Zip"/>
    <property type="match status" value="1"/>
</dbReference>
<dbReference type="InterPro" id="IPR049406">
    <property type="entry name" value="ZIP4_12_EF-hand"/>
</dbReference>
<dbReference type="GeneID" id="100197006"/>
<feature type="transmembrane region" description="Helical" evidence="7">
    <location>
        <begin position="653"/>
        <end position="674"/>
    </location>
</feature>
<keyword evidence="9" id="KW-1185">Reference proteome</keyword>
<evidence type="ECO:0000256" key="6">
    <source>
        <dbReference type="SAM" id="MobiDB-lite"/>
    </source>
</evidence>
<dbReference type="Proteomes" id="UP001652625">
    <property type="component" value="Chromosome 11"/>
</dbReference>
<feature type="compositionally biased region" description="Polar residues" evidence="6">
    <location>
        <begin position="478"/>
        <end position="493"/>
    </location>
</feature>
<sequence>MQFLCILYIFLNLRLKMVIWIWITLIVTTHAKYPENQKNELEIFINEISIDLAVDIKGIFTPKDVSNLLAKLNFRNCSENEKSEFCNLCYTYEDFMQLFNKSYYNQNLTNPEFMEVLSACIYLLTSVSKSSVECKKFRSVVSNVSSSNDKELKKQYGVYVIDKYYIKNILRDINSTLGLFLNNKECFNHEDVLKGTNVSNIKFDNFNFNYANVFIILQLIKKKCIKNVFSVQSSSLTPQFFINEILKNYGNETHITLEGLKNLLKKLKIGNVAGVDNHSRKKRSIPKIYLPFKKRRRRSLSFQKCFSAEDILEIFNISETSISKESFQQICPSFVQQVVSGYCMNSVETSDKSESTWKSWVATFVAIFIINLGSLICLFAAPIIKKKWFSFLLLFVISMAVGVLSGDAILHLLPHALGLHKHDSNDHEHDHNIFAKDSFLWKCSLFLAGIYLFFVFEIIMHAFGAGHSHNVLSHGDEQLSNGHSHSSGLTNNVHSHDEEHHSNKIYKHEKYVIKNNYQECNVDGVLYTPTDEKFQSDSNHKNELSSEISFVKVEKSLQNNGIDGSKTDLKKDFPKKVLPIKNFKSIVWMVFVGDAIHNFMDGVAIGTAFSDTFPASLNGGISTSIAILLHELPHELGNFAVLLASGLSVKQACIMHLISSITAFVGGSIGISLGTEWNTGFWILSVTAGLFIYVALVDMLPEVLHNKLLKTRPLIACILSMLAMFIGFSIMFCLAAWEEELENSFSQ</sequence>
<feature type="transmembrane region" description="Helical" evidence="7">
    <location>
        <begin position="360"/>
        <end position="384"/>
    </location>
</feature>
<feature type="domain" description="Zinc transporter ZIP4/12 EF-hand" evidence="8">
    <location>
        <begin position="238"/>
        <end position="341"/>
    </location>
</feature>
<dbReference type="PANTHER" id="PTHR12191:SF37">
    <property type="entry name" value="ZINC TRANSPORTER FOI"/>
    <property type="match status" value="1"/>
</dbReference>
<dbReference type="PANTHER" id="PTHR12191">
    <property type="entry name" value="SOLUTE CARRIER FAMILY 39"/>
    <property type="match status" value="1"/>
</dbReference>
<feature type="region of interest" description="Disordered" evidence="6">
    <location>
        <begin position="476"/>
        <end position="500"/>
    </location>
</feature>
<evidence type="ECO:0000259" key="8">
    <source>
        <dbReference type="Pfam" id="PF21116"/>
    </source>
</evidence>
<evidence type="ECO:0000256" key="7">
    <source>
        <dbReference type="SAM" id="Phobius"/>
    </source>
</evidence>
<feature type="transmembrane region" description="Helical" evidence="7">
    <location>
        <begin position="680"/>
        <end position="701"/>
    </location>
</feature>
<accession>A0ABM4CVB2</accession>
<evidence type="ECO:0000256" key="4">
    <source>
        <dbReference type="ARBA" id="ARBA00022989"/>
    </source>
</evidence>
<name>A0ABM4CVB2_HYDVU</name>
<evidence type="ECO:0000256" key="3">
    <source>
        <dbReference type="ARBA" id="ARBA00022692"/>
    </source>
</evidence>
<gene>
    <name evidence="10" type="primary">LOC100197006</name>
</gene>
<feature type="transmembrane region" description="Helical" evidence="7">
    <location>
        <begin position="391"/>
        <end position="413"/>
    </location>
</feature>
<keyword evidence="3 7" id="KW-0812">Transmembrane</keyword>
<protein>
    <submittedName>
        <fullName evidence="10">Metal cation symporter ZIP14 isoform X2</fullName>
    </submittedName>
</protein>